<organism evidence="2 3">
    <name type="scientific">Pleurodeles waltl</name>
    <name type="common">Iberian ribbed newt</name>
    <dbReference type="NCBI Taxonomy" id="8319"/>
    <lineage>
        <taxon>Eukaryota</taxon>
        <taxon>Metazoa</taxon>
        <taxon>Chordata</taxon>
        <taxon>Craniata</taxon>
        <taxon>Vertebrata</taxon>
        <taxon>Euteleostomi</taxon>
        <taxon>Amphibia</taxon>
        <taxon>Batrachia</taxon>
        <taxon>Caudata</taxon>
        <taxon>Salamandroidea</taxon>
        <taxon>Salamandridae</taxon>
        <taxon>Pleurodelinae</taxon>
        <taxon>Pleurodeles</taxon>
    </lineage>
</organism>
<feature type="region of interest" description="Disordered" evidence="1">
    <location>
        <begin position="167"/>
        <end position="240"/>
    </location>
</feature>
<dbReference type="EMBL" id="JANPWB010000015">
    <property type="protein sequence ID" value="KAJ1089048.1"/>
    <property type="molecule type" value="Genomic_DNA"/>
</dbReference>
<gene>
    <name evidence="2" type="ORF">NDU88_002201</name>
</gene>
<evidence type="ECO:0000313" key="3">
    <source>
        <dbReference type="Proteomes" id="UP001066276"/>
    </source>
</evidence>
<dbReference type="Proteomes" id="UP001066276">
    <property type="component" value="Chromosome 11"/>
</dbReference>
<evidence type="ECO:0000256" key="1">
    <source>
        <dbReference type="SAM" id="MobiDB-lite"/>
    </source>
</evidence>
<evidence type="ECO:0000313" key="2">
    <source>
        <dbReference type="EMBL" id="KAJ1089048.1"/>
    </source>
</evidence>
<keyword evidence="3" id="KW-1185">Reference proteome</keyword>
<reference evidence="2" key="1">
    <citation type="journal article" date="2022" name="bioRxiv">
        <title>Sequencing and chromosome-scale assembly of the giantPleurodeles waltlgenome.</title>
        <authorList>
            <person name="Brown T."/>
            <person name="Elewa A."/>
            <person name="Iarovenko S."/>
            <person name="Subramanian E."/>
            <person name="Araus A.J."/>
            <person name="Petzold A."/>
            <person name="Susuki M."/>
            <person name="Suzuki K.-i.T."/>
            <person name="Hayashi T."/>
            <person name="Toyoda A."/>
            <person name="Oliveira C."/>
            <person name="Osipova E."/>
            <person name="Leigh N.D."/>
            <person name="Simon A."/>
            <person name="Yun M.H."/>
        </authorList>
    </citation>
    <scope>NUCLEOTIDE SEQUENCE</scope>
    <source>
        <strain evidence="2">20211129_DDA</strain>
        <tissue evidence="2">Liver</tissue>
    </source>
</reference>
<sequence>MSDGLTPLLEVKGKGKSQSTIMTFLAGGAQGSSPVHTTLPSEINPSVIETILSDTSSEKTLIENNEPLIKLIQGSEDLLGAGDSNIVTGEKELGPLAGKEQFQAQPQAQRPENQTREGIVSASRSTLDIEELQRISSNPKGWNKAIEKDLKSSDWVKDSSDKFYSLTEESDLSSGEHSFSESGSSETSETGNKSSSNEPTVRQLRRQRKCTKLWPCPQEGLENSTSTGGRTLKWDYSGID</sequence>
<feature type="region of interest" description="Disordered" evidence="1">
    <location>
        <begin position="85"/>
        <end position="124"/>
    </location>
</feature>
<feature type="compositionally biased region" description="Polar residues" evidence="1">
    <location>
        <begin position="102"/>
        <end position="112"/>
    </location>
</feature>
<dbReference type="AlphaFoldDB" id="A0AAV7LD58"/>
<proteinExistence type="predicted"/>
<protein>
    <submittedName>
        <fullName evidence="2">Uncharacterized protein</fullName>
    </submittedName>
</protein>
<accession>A0AAV7LD58</accession>
<feature type="compositionally biased region" description="Low complexity" evidence="1">
    <location>
        <begin position="172"/>
        <end position="198"/>
    </location>
</feature>
<comment type="caution">
    <text evidence="2">The sequence shown here is derived from an EMBL/GenBank/DDBJ whole genome shotgun (WGS) entry which is preliminary data.</text>
</comment>
<name>A0AAV7LD58_PLEWA</name>